<organism evidence="1 2">
    <name type="scientific">Streptomyces macrosporus</name>
    <dbReference type="NCBI Taxonomy" id="44032"/>
    <lineage>
        <taxon>Bacteria</taxon>
        <taxon>Bacillati</taxon>
        <taxon>Actinomycetota</taxon>
        <taxon>Actinomycetes</taxon>
        <taxon>Kitasatosporales</taxon>
        <taxon>Streptomycetaceae</taxon>
        <taxon>Streptomyces</taxon>
    </lineage>
</organism>
<reference evidence="2" key="1">
    <citation type="journal article" date="2019" name="Int. J. Syst. Evol. Microbiol.">
        <title>The Global Catalogue of Microorganisms (GCM) 10K type strain sequencing project: providing services to taxonomists for standard genome sequencing and annotation.</title>
        <authorList>
            <consortium name="The Broad Institute Genomics Platform"/>
            <consortium name="The Broad Institute Genome Sequencing Center for Infectious Disease"/>
            <person name="Wu L."/>
            <person name="Ma J."/>
        </authorList>
    </citation>
    <scope>NUCLEOTIDE SEQUENCE [LARGE SCALE GENOMIC DNA]</scope>
    <source>
        <strain evidence="2">JCM 6305</strain>
    </source>
</reference>
<accession>A0ABP5WQP7</accession>
<name>A0ABP5WQP7_9ACTN</name>
<evidence type="ECO:0000313" key="1">
    <source>
        <dbReference type="EMBL" id="GAA2433740.1"/>
    </source>
</evidence>
<evidence type="ECO:0000313" key="2">
    <source>
        <dbReference type="Proteomes" id="UP001501638"/>
    </source>
</evidence>
<protein>
    <submittedName>
        <fullName evidence="1">Uncharacterized protein</fullName>
    </submittedName>
</protein>
<dbReference type="Proteomes" id="UP001501638">
    <property type="component" value="Unassembled WGS sequence"/>
</dbReference>
<keyword evidence="2" id="KW-1185">Reference proteome</keyword>
<dbReference type="EMBL" id="BAAASZ010000014">
    <property type="protein sequence ID" value="GAA2433740.1"/>
    <property type="molecule type" value="Genomic_DNA"/>
</dbReference>
<comment type="caution">
    <text evidence="1">The sequence shown here is derived from an EMBL/GenBank/DDBJ whole genome shotgun (WGS) entry which is preliminary data.</text>
</comment>
<proteinExistence type="predicted"/>
<dbReference type="RefSeq" id="WP_344321406.1">
    <property type="nucleotide sequence ID" value="NZ_BAAASZ010000014.1"/>
</dbReference>
<gene>
    <name evidence="1" type="ORF">GCM10010405_15940</name>
</gene>
<sequence length="175" mass="18750">MLTPSSGLLARGLRGLCRLGGPGAPRGKAPAERPRERLLLPSALRAPLGYDAVGVDAGLGPRVRRGLRRTGCVFADAERWWWIVPARADAGLVWPEPAHYAPDALVPARASGTGPCLAHWPEDDVPYTHPVMLYIVVCNALGVRPDWSADPVNAPAAHRRTADGRQALRATGTYL</sequence>